<protein>
    <recommendedName>
        <fullName evidence="1">OTU domain-containing protein</fullName>
    </recommendedName>
</protein>
<accession>A0A0L8FT09</accession>
<reference evidence="2" key="1">
    <citation type="submission" date="2015-07" db="EMBL/GenBank/DDBJ databases">
        <title>MeaNS - Measles Nucleotide Surveillance Program.</title>
        <authorList>
            <person name="Tran T."/>
            <person name="Druce J."/>
        </authorList>
    </citation>
    <scope>NUCLEOTIDE SEQUENCE</scope>
    <source>
        <strain evidence="2">UCB-OBI-ISO-001</strain>
        <tissue evidence="2">Gonad</tissue>
    </source>
</reference>
<dbReference type="GO" id="GO:0016579">
    <property type="term" value="P:protein deubiquitination"/>
    <property type="evidence" value="ECO:0007669"/>
    <property type="project" value="TreeGrafter"/>
</dbReference>
<feature type="domain" description="OTU" evidence="1">
    <location>
        <begin position="17"/>
        <end position="145"/>
    </location>
</feature>
<dbReference type="InterPro" id="IPR050704">
    <property type="entry name" value="Peptidase_C85-like"/>
</dbReference>
<evidence type="ECO:0000259" key="1">
    <source>
        <dbReference type="PROSITE" id="PS50802"/>
    </source>
</evidence>
<organism evidence="2">
    <name type="scientific">Octopus bimaculoides</name>
    <name type="common">California two-spotted octopus</name>
    <dbReference type="NCBI Taxonomy" id="37653"/>
    <lineage>
        <taxon>Eukaryota</taxon>
        <taxon>Metazoa</taxon>
        <taxon>Spiralia</taxon>
        <taxon>Lophotrochozoa</taxon>
        <taxon>Mollusca</taxon>
        <taxon>Cephalopoda</taxon>
        <taxon>Coleoidea</taxon>
        <taxon>Octopodiformes</taxon>
        <taxon>Octopoda</taxon>
        <taxon>Incirrata</taxon>
        <taxon>Octopodidae</taxon>
        <taxon>Octopus</taxon>
    </lineage>
</organism>
<dbReference type="EMBL" id="KQ426774">
    <property type="protein sequence ID" value="KOF67841.1"/>
    <property type="molecule type" value="Genomic_DNA"/>
</dbReference>
<dbReference type="Gene3D" id="3.90.70.80">
    <property type="match status" value="1"/>
</dbReference>
<dbReference type="PROSITE" id="PS50802">
    <property type="entry name" value="OTU"/>
    <property type="match status" value="1"/>
</dbReference>
<dbReference type="AlphaFoldDB" id="A0A0L8FT09"/>
<dbReference type="Pfam" id="PF02338">
    <property type="entry name" value="OTU"/>
    <property type="match status" value="1"/>
</dbReference>
<dbReference type="InterPro" id="IPR038765">
    <property type="entry name" value="Papain-like_cys_pep_sf"/>
</dbReference>
<dbReference type="CDD" id="cd22744">
    <property type="entry name" value="OTU"/>
    <property type="match status" value="1"/>
</dbReference>
<dbReference type="SUPFAM" id="SSF54001">
    <property type="entry name" value="Cysteine proteinases"/>
    <property type="match status" value="1"/>
</dbReference>
<evidence type="ECO:0000313" key="2">
    <source>
        <dbReference type="EMBL" id="KOF67841.1"/>
    </source>
</evidence>
<gene>
    <name evidence="2" type="ORF">OCBIM_22008813mg</name>
</gene>
<dbReference type="InterPro" id="IPR003323">
    <property type="entry name" value="OTU_dom"/>
</dbReference>
<dbReference type="GO" id="GO:0004843">
    <property type="term" value="F:cysteine-type deubiquitinase activity"/>
    <property type="evidence" value="ECO:0007669"/>
    <property type="project" value="TreeGrafter"/>
</dbReference>
<name>A0A0L8FT09_OCTBM</name>
<dbReference type="PANTHER" id="PTHR12419:SF7">
    <property type="entry name" value="OTU DOMAIN-CONTAINING PROTEIN 3"/>
    <property type="match status" value="1"/>
</dbReference>
<dbReference type="STRING" id="37653.A0A0L8FT09"/>
<sequence length="170" mass="19838">MKSLTEFIEKYSTILIHTFNKVMGDGNCMFRALSLYLKNNRNYRTLPEESVRYICNNWKYFHSFIPNSAMQEYQAYMNRDGTYDGNVELAAISGLYDIAIQAHHKSDDEILLLFIICGRTFTERKISVLYSGKIDNGHCDGLFPLNNHEYERNKISQVSIKRQKNENSNI</sequence>
<proteinExistence type="predicted"/>
<dbReference type="PANTHER" id="PTHR12419">
    <property type="entry name" value="OTU DOMAIN CONTAINING PROTEIN"/>
    <property type="match status" value="1"/>
</dbReference>